<organism evidence="2">
    <name type="scientific">uncultured Caudovirales phage</name>
    <dbReference type="NCBI Taxonomy" id="2100421"/>
    <lineage>
        <taxon>Viruses</taxon>
        <taxon>Duplodnaviria</taxon>
        <taxon>Heunggongvirae</taxon>
        <taxon>Uroviricota</taxon>
        <taxon>Caudoviricetes</taxon>
        <taxon>Peduoviridae</taxon>
        <taxon>Maltschvirus</taxon>
        <taxon>Maltschvirus maltsch</taxon>
    </lineage>
</organism>
<name>A0A6J5L7A7_9CAUD</name>
<sequence length="640" mass="71917">MAISIEEGFEQSKNKLKVYKTFVQSKAEIKKQKLKNKVDEKKLARQQKSLERAKKNQERKEKAQSSYDQLIEILQMAKGAAKPKDNYITKLLIKVAKDIKPKISEIVSEEMLKSLNCSEESTYNNDVIYIKVSTLDLGKILLINPTDTWGKCIYERNPYDGVSNLKSTNQLLYYLIQTPNSLSQGGINGITNPVNTQYKGLSGQDLFNIQFVTVDNNGTPGQYYKITLANRALQLNRVSDFIVDYFKTNSLLDLRFLLTTLIDIVLGSVSADLKFGDNQLDDSTKFGLIIQRILGQCQDYNTEIDVGGQAKYPEVDNSTDTIFEMESNDLSFINERVQSIKSGIREFVDCGNIALPISDTNYLSDNINQVGDNGENFENEINNIITNLVNDPRWVANFPFPDDLSLSINKDLIQQLPLAIIKSILTPKVLLPYVIMAKAVNNMFDDSIEGYNNFLRNNRALIDGITSRIVALFLEALLIEIKKIVIALAKTIVQDMTGEKKATIARVINNIVSLSVFIAQTINDFRECRSLVDTLLRLFQLRIPLPKQITPTPILALSDILDGASTNRAYMNHLEFLQSLGLPTGPNPNGTPMYSNMEGFSIMQGLNKEKEENGKTEMFIKPIPIAGYATSPIRVTGKYF</sequence>
<gene>
    <name evidence="2" type="ORF">UFOVP117_352</name>
</gene>
<reference evidence="2" key="1">
    <citation type="submission" date="2020-04" db="EMBL/GenBank/DDBJ databases">
        <authorList>
            <person name="Chiriac C."/>
            <person name="Salcher M."/>
            <person name="Ghai R."/>
            <person name="Kavagutti S V."/>
        </authorList>
    </citation>
    <scope>NUCLEOTIDE SEQUENCE</scope>
</reference>
<evidence type="ECO:0000256" key="1">
    <source>
        <dbReference type="SAM" id="Coils"/>
    </source>
</evidence>
<evidence type="ECO:0000313" key="2">
    <source>
        <dbReference type="EMBL" id="CAB4130294.1"/>
    </source>
</evidence>
<keyword evidence="1" id="KW-0175">Coiled coil</keyword>
<dbReference type="EMBL" id="LR796235">
    <property type="protein sequence ID" value="CAB4130294.1"/>
    <property type="molecule type" value="Genomic_DNA"/>
</dbReference>
<proteinExistence type="predicted"/>
<feature type="coiled-coil region" evidence="1">
    <location>
        <begin position="24"/>
        <end position="63"/>
    </location>
</feature>
<protein>
    <submittedName>
        <fullName evidence="2">Uncharacterized protein</fullName>
    </submittedName>
</protein>
<accession>A0A6J5L7A7</accession>